<dbReference type="Pfam" id="PF04107">
    <property type="entry name" value="GCS2"/>
    <property type="match status" value="1"/>
</dbReference>
<sequence>MLLDMEKQMTDTIDAVERALTSEQKETFDARVAREAARIKHDIRNGQFDSDHVAVGLELEAYIVDSKTQLAPAPETVFELNGCSPELGVHNVEFHTTPDAIGAESDNGGSGFRRQASELHHIRDSIRSHIDDVDRTLVYDSLWTIPPETGTDAYLRAGTTEHGIFFAENVRPIPRYIALNEVIRERSGGTVELGLPGLDTAPSMLVESLATSIQPHLQIPDPCDAAAYLNAATRTMGPLLSLTANSPFLPADCYAGVSAEVAADRLARTPHELRIPIFERAVDTGAEKCRVPADADDIFDVIDRIVTDPTLVASSTLETPIPVSDADPCDLSVFPTKRGTYWRWVRPVFCGQTPRGGTETTAVPIDHTGHTNHASVRIEYRPLPTQPTIRDTIGVQALVTGVLHGAVTTNHPLEALTWDDAEESFYAAVADGPTATLAWVDDSGTHQIDQDAIYADLFSLARRGLSALDVSDETIEWALTPIESRRDGPYQTPSEWKRDRVEQAVSAGTPLPAAITQMQTAYVEYAQEGIPFAEWS</sequence>
<protein>
    <submittedName>
        <fullName evidence="1">Uncharacterized protein</fullName>
    </submittedName>
</protein>
<accession>A5YSX9</accession>
<dbReference type="GO" id="GO:0016879">
    <property type="term" value="F:ligase activity, forming carbon-nitrogen bonds"/>
    <property type="evidence" value="ECO:0007669"/>
    <property type="project" value="TreeGrafter"/>
</dbReference>
<proteinExistence type="predicted"/>
<evidence type="ECO:0000313" key="1">
    <source>
        <dbReference type="EMBL" id="ABQ76086.1"/>
    </source>
</evidence>
<dbReference type="Gene3D" id="3.30.590.20">
    <property type="match status" value="1"/>
</dbReference>
<dbReference type="PANTHER" id="PTHR36510">
    <property type="entry name" value="GLUTAMATE--CYSTEINE LIGASE 2-RELATED"/>
    <property type="match status" value="1"/>
</dbReference>
<name>A5YSX9_9EURY</name>
<dbReference type="SUPFAM" id="SSF55931">
    <property type="entry name" value="Glutamine synthetase/guanido kinase"/>
    <property type="match status" value="1"/>
</dbReference>
<dbReference type="InterPro" id="IPR050141">
    <property type="entry name" value="GCL_type2/YbdK_subfam"/>
</dbReference>
<dbReference type="InterPro" id="IPR006336">
    <property type="entry name" value="GCS2"/>
</dbReference>
<dbReference type="InterPro" id="IPR014746">
    <property type="entry name" value="Gln_synth/guanido_kin_cat_dom"/>
</dbReference>
<dbReference type="PANTHER" id="PTHR36510:SF3">
    <property type="entry name" value="CONSERVED PROTEIN"/>
    <property type="match status" value="1"/>
</dbReference>
<organism evidence="1">
    <name type="scientific">uncultured haloarchaeon</name>
    <dbReference type="NCBI Taxonomy" id="160804"/>
    <lineage>
        <taxon>Archaea</taxon>
        <taxon>Methanobacteriati</taxon>
        <taxon>Methanobacteriota</taxon>
        <taxon>Stenosarchaea group</taxon>
        <taxon>Halobacteria</taxon>
        <taxon>Halobacteriales</taxon>
        <taxon>Halobacteriaceae</taxon>
        <taxon>environmental samples</taxon>
    </lineage>
</organism>
<reference evidence="1" key="1">
    <citation type="journal article" date="2007" name="ISME J.">
        <title>Genomic plasticity in prokaryotes: the case of the square haloarchaeon.</title>
        <authorList>
            <person name="Cuadros-Orellana S."/>
            <person name="Martin-Cuadrado A.B."/>
            <person name="Legault B."/>
            <person name="D'Auria G."/>
            <person name="Zhaxybayeva O."/>
            <person name="Papke R.T."/>
            <person name="Rodriguez-Valera F."/>
        </authorList>
    </citation>
    <scope>NUCLEOTIDE SEQUENCE</scope>
</reference>
<dbReference type="EMBL" id="EF583999">
    <property type="protein sequence ID" value="ABQ76086.1"/>
    <property type="molecule type" value="Genomic_DNA"/>
</dbReference>
<dbReference type="AlphaFoldDB" id="A5YSX9"/>